<keyword evidence="2" id="KW-1185">Reference proteome</keyword>
<sequence>MTELTLSEPEIPEEAILPNKFCTFPSRPNLMKLNVNLARENSPFGQVLQKLVDSAPNLLVLIISGNQTPSLAECKMLQVLKFRGTYKPEGEIMFSMNKLNGMLVAVKDTLVELVLQMDGVGGNFITGGQSYGADDKFSLPKMPLLTILTVIEVGVFTIENEWSSETVPMLKDLCLRSKRRFGVISCLSSLQSPHDCVESLDILGAETPDAIKYIKLTFPNMNKLEVGIVCPDFTDVNKCKNFKRRIEAFDKLERLELLKITISGINRFLYSLILLECISKINATILLRLQFTQSAYVDTFTQPAFETILELCKAMNKVTIEGLGLIPPIAKEVNNSIKSNNIPVNIIPKKIYGNIKIFHNGEFYDI</sequence>
<dbReference type="OrthoDB" id="2220528at2759"/>
<organism evidence="1 2">
    <name type="scientific">Folsomia candida</name>
    <name type="common">Springtail</name>
    <dbReference type="NCBI Taxonomy" id="158441"/>
    <lineage>
        <taxon>Eukaryota</taxon>
        <taxon>Metazoa</taxon>
        <taxon>Ecdysozoa</taxon>
        <taxon>Arthropoda</taxon>
        <taxon>Hexapoda</taxon>
        <taxon>Collembola</taxon>
        <taxon>Entomobryomorpha</taxon>
        <taxon>Isotomoidea</taxon>
        <taxon>Isotomidae</taxon>
        <taxon>Proisotominae</taxon>
        <taxon>Folsomia</taxon>
    </lineage>
</organism>
<proteinExistence type="predicted"/>
<dbReference type="SUPFAM" id="SSF52047">
    <property type="entry name" value="RNI-like"/>
    <property type="match status" value="1"/>
</dbReference>
<accession>A0A226CWR6</accession>
<dbReference type="Proteomes" id="UP000198287">
    <property type="component" value="Unassembled WGS sequence"/>
</dbReference>
<dbReference type="EMBL" id="LNIX01000057">
    <property type="protein sequence ID" value="OXA37413.1"/>
    <property type="molecule type" value="Genomic_DNA"/>
</dbReference>
<name>A0A226CWR6_FOLCA</name>
<protein>
    <submittedName>
        <fullName evidence="1">Uncharacterized protein</fullName>
    </submittedName>
</protein>
<evidence type="ECO:0000313" key="1">
    <source>
        <dbReference type="EMBL" id="OXA37413.1"/>
    </source>
</evidence>
<reference evidence="1 2" key="1">
    <citation type="submission" date="2015-12" db="EMBL/GenBank/DDBJ databases">
        <title>The genome of Folsomia candida.</title>
        <authorList>
            <person name="Faddeeva A."/>
            <person name="Derks M.F."/>
            <person name="Anvar Y."/>
            <person name="Smit S."/>
            <person name="Van Straalen N."/>
            <person name="Roelofs D."/>
        </authorList>
    </citation>
    <scope>NUCLEOTIDE SEQUENCE [LARGE SCALE GENOMIC DNA]</scope>
    <source>
        <strain evidence="1 2">VU population</strain>
        <tissue evidence="1">Whole body</tissue>
    </source>
</reference>
<gene>
    <name evidence="1" type="ORF">Fcan01_27808</name>
</gene>
<evidence type="ECO:0000313" key="2">
    <source>
        <dbReference type="Proteomes" id="UP000198287"/>
    </source>
</evidence>
<comment type="caution">
    <text evidence="1">The sequence shown here is derived from an EMBL/GenBank/DDBJ whole genome shotgun (WGS) entry which is preliminary data.</text>
</comment>
<dbReference type="AlphaFoldDB" id="A0A226CWR6"/>